<keyword evidence="8 14" id="KW-0418">Kinase</keyword>
<dbReference type="PIRSF" id="PIRSF035805">
    <property type="entry name" value="TK_cell"/>
    <property type="match status" value="1"/>
</dbReference>
<dbReference type="FunFam" id="3.30.60.20:FF:000028">
    <property type="entry name" value="Thymidine kinase"/>
    <property type="match status" value="1"/>
</dbReference>
<evidence type="ECO:0000256" key="4">
    <source>
        <dbReference type="ARBA" id="ARBA00022634"/>
    </source>
</evidence>
<dbReference type="GO" id="GO:0071897">
    <property type="term" value="P:DNA biosynthetic process"/>
    <property type="evidence" value="ECO:0007669"/>
    <property type="project" value="UniProtKB-KW"/>
</dbReference>
<keyword evidence="7 14" id="KW-0547">Nucleotide-binding</keyword>
<dbReference type="Gene3D" id="3.40.50.300">
    <property type="entry name" value="P-loop containing nucleotide triphosphate hydrolases"/>
    <property type="match status" value="1"/>
</dbReference>
<dbReference type="EC" id="2.7.1.21" evidence="2 14"/>
<dbReference type="SUPFAM" id="SSF52540">
    <property type="entry name" value="P-loop containing nucleoside triphosphate hydrolases"/>
    <property type="match status" value="1"/>
</dbReference>
<feature type="active site" description="Proton acceptor" evidence="12">
    <location>
        <position position="85"/>
    </location>
</feature>
<dbReference type="Pfam" id="PF00265">
    <property type="entry name" value="TK"/>
    <property type="match status" value="1"/>
</dbReference>
<evidence type="ECO:0000313" key="16">
    <source>
        <dbReference type="EMBL" id="QCO69359.1"/>
    </source>
</evidence>
<keyword evidence="4 14" id="KW-0237">DNA synthesis</keyword>
<dbReference type="PROSITE" id="PS00603">
    <property type="entry name" value="TK_CELLULAR_TYPE"/>
    <property type="match status" value="1"/>
</dbReference>
<evidence type="ECO:0000256" key="5">
    <source>
        <dbReference type="ARBA" id="ARBA00022679"/>
    </source>
</evidence>
<dbReference type="FunFam" id="3.40.50.300:FF:001270">
    <property type="entry name" value="Thymidine kinase"/>
    <property type="match status" value="1"/>
</dbReference>
<dbReference type="Proteomes" id="UP000299834">
    <property type="component" value="Segment"/>
</dbReference>
<dbReference type="InterPro" id="IPR001267">
    <property type="entry name" value="Thymidine_kinase"/>
</dbReference>
<evidence type="ECO:0000256" key="9">
    <source>
        <dbReference type="ARBA" id="ARBA00022833"/>
    </source>
</evidence>
<evidence type="ECO:0000256" key="3">
    <source>
        <dbReference type="ARBA" id="ARBA00020079"/>
    </source>
</evidence>
<keyword evidence="10 14" id="KW-0067">ATP-binding</keyword>
<dbReference type="PANTHER" id="PTHR11441:SF0">
    <property type="entry name" value="THYMIDINE KINASE, CYTOSOLIC"/>
    <property type="match status" value="1"/>
</dbReference>
<sequence length="181" mass="20350">MAMYGGQIHLIIGPMFAGKSTELIRLVKRYQIARYKCLVVKYEKDARYGNGVRTHDNTCISAVPTASLDDVESISEHVEVIGIDEGQFFPNIVSFCERMANAGKVLIVAALDGTFQRKPFTNICELIPLAENVTKLNAVCMYCYKDASFSKRLGNETEIEIIGGSDKYKSVCRKCYFFLKY</sequence>
<feature type="binding site" evidence="13">
    <location>
        <position position="168"/>
    </location>
    <ligand>
        <name>substrate</name>
    </ligand>
</feature>
<evidence type="ECO:0000256" key="1">
    <source>
        <dbReference type="ARBA" id="ARBA00007587"/>
    </source>
</evidence>
<evidence type="ECO:0000256" key="10">
    <source>
        <dbReference type="ARBA" id="ARBA00022840"/>
    </source>
</evidence>
<dbReference type="InterPro" id="IPR020633">
    <property type="entry name" value="Thymidine_kinase_CS"/>
</dbReference>
<proteinExistence type="inferred from homology"/>
<evidence type="ECO:0000256" key="15">
    <source>
        <dbReference type="RuleBase" id="RU004165"/>
    </source>
</evidence>
<keyword evidence="9" id="KW-0862">Zinc</keyword>
<evidence type="ECO:0000256" key="13">
    <source>
        <dbReference type="PIRSR" id="PIRSR035805-2"/>
    </source>
</evidence>
<accession>A0A4P8EU06</accession>
<dbReference type="GO" id="GO:0046104">
    <property type="term" value="P:thymidine metabolic process"/>
    <property type="evidence" value="ECO:0007669"/>
    <property type="project" value="TreeGrafter"/>
</dbReference>
<protein>
    <recommendedName>
        <fullName evidence="3 14">Thymidine kinase</fullName>
        <ecNumber evidence="2 14">2.7.1.21</ecNumber>
    </recommendedName>
</protein>
<evidence type="ECO:0000256" key="7">
    <source>
        <dbReference type="ARBA" id="ARBA00022741"/>
    </source>
</evidence>
<dbReference type="SUPFAM" id="SSF57716">
    <property type="entry name" value="Glucocorticoid receptor-like (DNA-binding domain)"/>
    <property type="match status" value="1"/>
</dbReference>
<dbReference type="GO" id="GO:0042802">
    <property type="term" value="F:identical protein binding"/>
    <property type="evidence" value="ECO:0007669"/>
    <property type="project" value="UniProtKB-ARBA"/>
</dbReference>
<evidence type="ECO:0000256" key="6">
    <source>
        <dbReference type="ARBA" id="ARBA00022723"/>
    </source>
</evidence>
<dbReference type="GO" id="GO:0005524">
    <property type="term" value="F:ATP binding"/>
    <property type="evidence" value="ECO:0007669"/>
    <property type="project" value="UniProtKB-KW"/>
</dbReference>
<dbReference type="Gene3D" id="3.30.60.20">
    <property type="match status" value="1"/>
</dbReference>
<comment type="similarity">
    <text evidence="1 15">Belongs to the thymidine kinase family.</text>
</comment>
<comment type="catalytic activity">
    <reaction evidence="11 14">
        <text>thymidine + ATP = dTMP + ADP + H(+)</text>
        <dbReference type="Rhea" id="RHEA:19129"/>
        <dbReference type="ChEBI" id="CHEBI:15378"/>
        <dbReference type="ChEBI" id="CHEBI:17748"/>
        <dbReference type="ChEBI" id="CHEBI:30616"/>
        <dbReference type="ChEBI" id="CHEBI:63528"/>
        <dbReference type="ChEBI" id="CHEBI:456216"/>
        <dbReference type="EC" id="2.7.1.21"/>
    </reaction>
</comment>
<evidence type="ECO:0000256" key="8">
    <source>
        <dbReference type="ARBA" id="ARBA00022777"/>
    </source>
</evidence>
<keyword evidence="6" id="KW-0479">Metal-binding</keyword>
<dbReference type="EMBL" id="MK836424">
    <property type="protein sequence ID" value="QCO69359.1"/>
    <property type="molecule type" value="Genomic_DNA"/>
</dbReference>
<evidence type="ECO:0000256" key="11">
    <source>
        <dbReference type="ARBA" id="ARBA00048254"/>
    </source>
</evidence>
<name>A0A4P8EU06_9POXV</name>
<evidence type="ECO:0000256" key="12">
    <source>
        <dbReference type="PIRSR" id="PIRSR035805-1"/>
    </source>
</evidence>
<dbReference type="GO" id="GO:0046872">
    <property type="term" value="F:metal ion binding"/>
    <property type="evidence" value="ECO:0007669"/>
    <property type="project" value="UniProtKB-KW"/>
</dbReference>
<evidence type="ECO:0000313" key="17">
    <source>
        <dbReference type="Proteomes" id="UP000299834"/>
    </source>
</evidence>
<dbReference type="GO" id="GO:0004797">
    <property type="term" value="F:thymidine kinase activity"/>
    <property type="evidence" value="ECO:0007669"/>
    <property type="project" value="UniProtKB-EC"/>
</dbReference>
<dbReference type="PANTHER" id="PTHR11441">
    <property type="entry name" value="THYMIDINE KINASE"/>
    <property type="match status" value="1"/>
</dbReference>
<organism evidence="16 17">
    <name type="scientific">Myxoma virus</name>
    <dbReference type="NCBI Taxonomy" id="10273"/>
    <lineage>
        <taxon>Viruses</taxon>
        <taxon>Varidnaviria</taxon>
        <taxon>Bamfordvirae</taxon>
        <taxon>Nucleocytoviricota</taxon>
        <taxon>Pokkesviricetes</taxon>
        <taxon>Chitovirales</taxon>
        <taxon>Poxviridae</taxon>
        <taxon>Chordopoxvirinae</taxon>
        <taxon>Leporipoxvirus</taxon>
        <taxon>Leporipoxvirus myxoma</taxon>
    </lineage>
</organism>
<keyword evidence="5 14" id="KW-0808">Transferase</keyword>
<reference evidence="16 17" key="1">
    <citation type="submission" date="2019-04" db="EMBL/GenBank/DDBJ databases">
        <title>Identification of a recombinant Myxoma virus infecting Iberian hare.</title>
        <authorList>
            <person name="Agueda-Pinto A."/>
            <person name="Lemos de Matos A."/>
            <person name="Abrantes M."/>
            <person name="Kraberger S."/>
            <person name="Gortazar C."/>
            <person name="McFadden G."/>
            <person name="Varsani A."/>
            <person name="Esteves P.J."/>
        </authorList>
    </citation>
    <scope>NUCLEOTIDE SEQUENCE [LARGE SCALE GENOMIC DNA]</scope>
    <source>
        <strain evidence="16">Toledo</strain>
    </source>
</reference>
<dbReference type="InterPro" id="IPR027417">
    <property type="entry name" value="P-loop_NTPase"/>
</dbReference>
<evidence type="ECO:0000256" key="2">
    <source>
        <dbReference type="ARBA" id="ARBA00012118"/>
    </source>
</evidence>
<evidence type="ECO:0000256" key="14">
    <source>
        <dbReference type="RuleBase" id="RU000544"/>
    </source>
</evidence>